<evidence type="ECO:0000313" key="2">
    <source>
        <dbReference type="EMBL" id="TKF32623.1"/>
    </source>
</evidence>
<dbReference type="AlphaFoldDB" id="A0A4U1ZD73"/>
<evidence type="ECO:0000259" key="1">
    <source>
        <dbReference type="Pfam" id="PF24732"/>
    </source>
</evidence>
<reference evidence="2 3" key="1">
    <citation type="submission" date="2019-04" db="EMBL/GenBank/DDBJ databases">
        <title>A reverse ecology approach based on a biological definition of microbial populations.</title>
        <authorList>
            <person name="Arevalo P."/>
            <person name="Vaninsberghe D."/>
            <person name="Elsherbini J."/>
            <person name="Gore J."/>
            <person name="Polz M."/>
        </authorList>
    </citation>
    <scope>NUCLEOTIDE SEQUENCE [LARGE SCALE GENOMIC DNA]</scope>
    <source>
        <strain evidence="2 3">10N.261.46.F4</strain>
    </source>
</reference>
<dbReference type="Pfam" id="PF24732">
    <property type="entry name" value="ParE_like"/>
    <property type="match status" value="1"/>
</dbReference>
<feature type="domain" description="ParE-like toxin" evidence="1">
    <location>
        <begin position="38"/>
        <end position="100"/>
    </location>
</feature>
<accession>A0A4U1ZD73</accession>
<dbReference type="EMBL" id="SYUV01000027">
    <property type="protein sequence ID" value="TKF32623.1"/>
    <property type="molecule type" value="Genomic_DNA"/>
</dbReference>
<name>A0A4U1ZD73_9VIBR</name>
<protein>
    <recommendedName>
        <fullName evidence="1">ParE-like toxin domain-containing protein</fullName>
    </recommendedName>
</protein>
<sequence>MQNIIFKYQPRSPELTSSNSDCICLVDKKIWRDLPNSTRQKTLSVVNSIADGTPFTVLGGKNIKSNPSLIRFRIGRSFRLILSKGNKRLTFKLCRRQGYEQQFKNF</sequence>
<comment type="caution">
    <text evidence="2">The sequence shown here is derived from an EMBL/GenBank/DDBJ whole genome shotgun (WGS) entry which is preliminary data.</text>
</comment>
<evidence type="ECO:0000313" key="3">
    <source>
        <dbReference type="Proteomes" id="UP000307574"/>
    </source>
</evidence>
<dbReference type="RefSeq" id="WP_136980126.1">
    <property type="nucleotide sequence ID" value="NZ_SYUV01000027.1"/>
</dbReference>
<organism evidence="2 3">
    <name type="scientific">Vibrio kanaloae</name>
    <dbReference type="NCBI Taxonomy" id="170673"/>
    <lineage>
        <taxon>Bacteria</taxon>
        <taxon>Pseudomonadati</taxon>
        <taxon>Pseudomonadota</taxon>
        <taxon>Gammaproteobacteria</taxon>
        <taxon>Vibrionales</taxon>
        <taxon>Vibrionaceae</taxon>
        <taxon>Vibrio</taxon>
    </lineage>
</organism>
<dbReference type="InterPro" id="IPR056925">
    <property type="entry name" value="ParE-like"/>
</dbReference>
<dbReference type="Proteomes" id="UP000307574">
    <property type="component" value="Unassembled WGS sequence"/>
</dbReference>
<proteinExistence type="predicted"/>
<gene>
    <name evidence="2" type="ORF">FCV50_09235</name>
</gene>